<comment type="caution">
    <text evidence="3">The sequence shown here is derived from an EMBL/GenBank/DDBJ whole genome shotgun (WGS) entry which is preliminary data.</text>
</comment>
<dbReference type="GO" id="GO:0005739">
    <property type="term" value="C:mitochondrion"/>
    <property type="evidence" value="ECO:0007669"/>
    <property type="project" value="TreeGrafter"/>
</dbReference>
<keyword evidence="4" id="KW-1185">Reference proteome</keyword>
<dbReference type="AlphaFoldDB" id="A0A9W6T7D7"/>
<feature type="region of interest" description="Disordered" evidence="1">
    <location>
        <begin position="112"/>
        <end position="147"/>
    </location>
</feature>
<feature type="domain" description="Rhodanese" evidence="2">
    <location>
        <begin position="8"/>
        <end position="109"/>
    </location>
</feature>
<feature type="compositionally biased region" description="Basic and acidic residues" evidence="1">
    <location>
        <begin position="129"/>
        <end position="147"/>
    </location>
</feature>
<protein>
    <submittedName>
        <fullName evidence="3">Unnamed protein product</fullName>
    </submittedName>
</protein>
<evidence type="ECO:0000313" key="3">
    <source>
        <dbReference type="EMBL" id="GME79228.1"/>
    </source>
</evidence>
<accession>A0A9W6T7D7</accession>
<dbReference type="InterPro" id="IPR036873">
    <property type="entry name" value="Rhodanese-like_dom_sf"/>
</dbReference>
<dbReference type="PROSITE" id="PS50206">
    <property type="entry name" value="RHODANESE_3"/>
    <property type="match status" value="1"/>
</dbReference>
<dbReference type="Gene3D" id="3.40.250.10">
    <property type="entry name" value="Rhodanese-like domain"/>
    <property type="match status" value="1"/>
</dbReference>
<dbReference type="EMBL" id="BSXN01003417">
    <property type="protein sequence ID" value="GME79228.1"/>
    <property type="molecule type" value="Genomic_DNA"/>
</dbReference>
<reference evidence="3" key="1">
    <citation type="submission" date="2023-04" db="EMBL/GenBank/DDBJ databases">
        <title>Candida boidinii NBRC 10035.</title>
        <authorList>
            <person name="Ichikawa N."/>
            <person name="Sato H."/>
            <person name="Tonouchi N."/>
        </authorList>
    </citation>
    <scope>NUCLEOTIDE SEQUENCE</scope>
    <source>
        <strain evidence="3">NBRC 10035</strain>
    </source>
</reference>
<organism evidence="3 4">
    <name type="scientific">Candida boidinii</name>
    <name type="common">Yeast</name>
    <dbReference type="NCBI Taxonomy" id="5477"/>
    <lineage>
        <taxon>Eukaryota</taxon>
        <taxon>Fungi</taxon>
        <taxon>Dikarya</taxon>
        <taxon>Ascomycota</taxon>
        <taxon>Saccharomycotina</taxon>
        <taxon>Pichiomycetes</taxon>
        <taxon>Pichiales</taxon>
        <taxon>Pichiaceae</taxon>
        <taxon>Ogataea</taxon>
        <taxon>Ogataea/Candida clade</taxon>
    </lineage>
</organism>
<evidence type="ECO:0000313" key="4">
    <source>
        <dbReference type="Proteomes" id="UP001165120"/>
    </source>
</evidence>
<sequence length="147" mass="16133">MQELVENPSDDVVLVDVREPNEFAAGRIPHSINIPCKSSPGALGLSDEEFELTFNFKKPSTDKTLVFYCLGGVRSTIVEELAGTFGYSHRLNYVGSFEDWVNNKGEIEYPKEAAAEAAIPTPPASPSAEKADEKVAEENKTEEPKKN</sequence>
<dbReference type="Proteomes" id="UP001165120">
    <property type="component" value="Unassembled WGS sequence"/>
</dbReference>
<dbReference type="SMART" id="SM00450">
    <property type="entry name" value="RHOD"/>
    <property type="match status" value="1"/>
</dbReference>
<evidence type="ECO:0000256" key="1">
    <source>
        <dbReference type="SAM" id="MobiDB-lite"/>
    </source>
</evidence>
<dbReference type="PANTHER" id="PTHR44086:SF10">
    <property type="entry name" value="THIOSULFATE SULFURTRANSFERASE_RHODANESE-LIKE DOMAIN-CONTAINING PROTEIN 3"/>
    <property type="match status" value="1"/>
</dbReference>
<dbReference type="Pfam" id="PF00581">
    <property type="entry name" value="Rhodanese"/>
    <property type="match status" value="1"/>
</dbReference>
<dbReference type="SUPFAM" id="SSF52821">
    <property type="entry name" value="Rhodanese/Cell cycle control phosphatase"/>
    <property type="match status" value="1"/>
</dbReference>
<proteinExistence type="predicted"/>
<dbReference type="PANTHER" id="PTHR44086">
    <property type="entry name" value="THIOSULFATE SULFURTRANSFERASE RDL2, MITOCHONDRIAL-RELATED"/>
    <property type="match status" value="1"/>
</dbReference>
<name>A0A9W6T7D7_CANBO</name>
<dbReference type="GO" id="GO:0004792">
    <property type="term" value="F:thiosulfate-cyanide sulfurtransferase activity"/>
    <property type="evidence" value="ECO:0007669"/>
    <property type="project" value="TreeGrafter"/>
</dbReference>
<evidence type="ECO:0000259" key="2">
    <source>
        <dbReference type="PROSITE" id="PS50206"/>
    </source>
</evidence>
<dbReference type="InterPro" id="IPR001763">
    <property type="entry name" value="Rhodanese-like_dom"/>
</dbReference>
<gene>
    <name evidence="3" type="ORF">Cboi02_000605300</name>
</gene>